<feature type="region of interest" description="Disordered" evidence="1">
    <location>
        <begin position="1"/>
        <end position="59"/>
    </location>
</feature>
<organism evidence="2">
    <name type="scientific">Drosophila-associated filamentous virus</name>
    <dbReference type="NCBI Taxonomy" id="2743186"/>
    <lineage>
        <taxon>Viruses</taxon>
    </lineage>
</organism>
<protein>
    <submittedName>
        <fullName evidence="2">Uncharacterized protein</fullName>
    </submittedName>
</protein>
<accession>A0A6M9TZW2</accession>
<reference evidence="2" key="1">
    <citation type="journal article" date="2021" name="Virus">
        <title>The discovery, distribution and diversity of DNA viruses associated with Drosophila melanogaster in Europe.</title>
        <authorList>
            <person name="Wallace M.A."/>
            <person name="Coffman K.A."/>
            <person name="Gilbert C."/>
            <person name="Ravindran S."/>
            <person name="Albery G.F."/>
            <person name="Abbott J."/>
            <person name="Argyridou E."/>
            <person name="Bellosta P."/>
            <person name="Betancourt A.J."/>
            <person name="Colinet H."/>
            <person name="Eric K."/>
            <person name="Glaser-Schmitt A."/>
            <person name="Grath S."/>
            <person name="Jelic M."/>
            <person name="Kankare M."/>
            <person name="Kozeretska I."/>
            <person name="Loeschcke V."/>
            <person name="Montchamp-Moreau C."/>
            <person name="Ometto L."/>
            <person name="Onder B.S."/>
            <person name="Orengo D.J."/>
            <person name="Parsch J."/>
            <person name="Pascual M."/>
            <person name="Patenkovic A."/>
            <person name="Puerma E."/>
            <person name="Ritchie M.G."/>
            <person name="Rota-Stabelli O."/>
            <person name="Schou M.F."/>
            <person name="Serga S.V."/>
            <person name="Stamenkovic-Radak M."/>
            <person name="Tanaskovic M."/>
            <person name="Veselinovic M.S."/>
            <person name="Vieira J."/>
            <person name="Vieira C.P."/>
            <person name="Kapun M."/>
            <person name="Flatt T."/>
            <person name="Gonzalez J."/>
            <person name="Staubach F."/>
            <person name="Obbard D.J."/>
        </authorList>
    </citation>
    <scope>NUCLEOTIDE SEQUENCE</scope>
    <source>
        <strain evidence="2">Filamentous_ES_Gim_15_30_pool</strain>
    </source>
</reference>
<evidence type="ECO:0000313" key="2">
    <source>
        <dbReference type="EMBL" id="QKN22459.1"/>
    </source>
</evidence>
<dbReference type="EMBL" id="MT496832">
    <property type="protein sequence ID" value="QKN22459.1"/>
    <property type="molecule type" value="Genomic_DNA"/>
</dbReference>
<gene>
    <name evidence="2" type="primary">ORF5</name>
</gene>
<evidence type="ECO:0000256" key="1">
    <source>
        <dbReference type="SAM" id="MobiDB-lite"/>
    </source>
</evidence>
<name>A0A6M9TZW2_9VIRU</name>
<sequence length="137" mass="15540">MVKRKTAELDVAETAAATSQVVKPKKTKKANANGENNTPKNTKKPAMPKIKVQRSKAKQIKKPTINKRHFLKIRKQLFSDIVDFNFAEENIKCLHSIFDIMECDFKKPLTTTTTIPADIMDIVEDNSILQQHSTEES</sequence>
<proteinExistence type="predicted"/>